<dbReference type="RefSeq" id="WP_250912604.1">
    <property type="nucleotide sequence ID" value="NZ_JAMQAY010000001.1"/>
</dbReference>
<reference evidence="7 8" key="1">
    <citation type="submission" date="2022-06" db="EMBL/GenBank/DDBJ databases">
        <authorList>
            <person name="Sun Q."/>
        </authorList>
    </citation>
    <scope>NUCLEOTIDE SEQUENCE</scope>
    <source>
        <strain evidence="7">S101</strain>
        <strain evidence="6 8">S153</strain>
    </source>
</reference>
<dbReference type="Pfam" id="PF00126">
    <property type="entry name" value="HTH_1"/>
    <property type="match status" value="1"/>
</dbReference>
<dbReference type="Gene3D" id="1.10.10.10">
    <property type="entry name" value="Winged helix-like DNA-binding domain superfamily/Winged helix DNA-binding domain"/>
    <property type="match status" value="1"/>
</dbReference>
<dbReference type="Proteomes" id="UP001155380">
    <property type="component" value="Unassembled WGS sequence"/>
</dbReference>
<dbReference type="SUPFAM" id="SSF53850">
    <property type="entry name" value="Periplasmic binding protein-like II"/>
    <property type="match status" value="1"/>
</dbReference>
<sequence length="307" mass="33370">MDRLDCIRMFVAVMDTGSFAAGAARLGTSSSQASKLVSRLEGDLGVQLIKRTTRVLSPTEAGTSYCERARALLEEFDQLDASVRNVSAAPSGLLRIAAPITFGTRQLAPLLNMFAEQYPDIQIDVSFSDRPVNLVEEGFDVAVRIGRPADSTLIARRLCPIRIVVIASPAYLAGHGTPTTPAELVDHTCIVDTNFRDPLQWRFRQRGGDDVASVSVQGRMRFSNAEACLSAAEAGLGIARVPSFVAGAAIVVGNVRPLFHGMEDEPHGLYALYPPGRYLAAKVRVLVDFLADRFRGEPPWDLGWRID</sequence>
<dbReference type="AlphaFoldDB" id="A0AAJ1F3T3"/>
<proteinExistence type="inferred from homology"/>
<dbReference type="EMBL" id="JAMXLX010000001">
    <property type="protein sequence ID" value="MCO5955895.1"/>
    <property type="molecule type" value="Genomic_DNA"/>
</dbReference>
<dbReference type="PANTHER" id="PTHR30537:SF5">
    <property type="entry name" value="HTH-TYPE TRANSCRIPTIONAL ACTIVATOR TTDR-RELATED"/>
    <property type="match status" value="1"/>
</dbReference>
<organism evidence="7 9">
    <name type="scientific">Ciceribacter sichuanensis</name>
    <dbReference type="NCBI Taxonomy" id="2949647"/>
    <lineage>
        <taxon>Bacteria</taxon>
        <taxon>Pseudomonadati</taxon>
        <taxon>Pseudomonadota</taxon>
        <taxon>Alphaproteobacteria</taxon>
        <taxon>Hyphomicrobiales</taxon>
        <taxon>Rhizobiaceae</taxon>
        <taxon>Ciceribacter</taxon>
    </lineage>
</organism>
<evidence type="ECO:0000259" key="5">
    <source>
        <dbReference type="PROSITE" id="PS50931"/>
    </source>
</evidence>
<accession>A0AAJ1F3T3</accession>
<dbReference type="PROSITE" id="PS50931">
    <property type="entry name" value="HTH_LYSR"/>
    <property type="match status" value="1"/>
</dbReference>
<gene>
    <name evidence="6" type="ORF">NBH20_03155</name>
    <name evidence="7" type="ORF">NBH21_03835</name>
</gene>
<dbReference type="InterPro" id="IPR058163">
    <property type="entry name" value="LysR-type_TF_proteobact-type"/>
</dbReference>
<evidence type="ECO:0000256" key="3">
    <source>
        <dbReference type="ARBA" id="ARBA00023125"/>
    </source>
</evidence>
<keyword evidence="3" id="KW-0238">DNA-binding</keyword>
<comment type="similarity">
    <text evidence="1">Belongs to the LysR transcriptional regulatory family.</text>
</comment>
<dbReference type="PANTHER" id="PTHR30537">
    <property type="entry name" value="HTH-TYPE TRANSCRIPTIONAL REGULATOR"/>
    <property type="match status" value="1"/>
</dbReference>
<dbReference type="InterPro" id="IPR036388">
    <property type="entry name" value="WH-like_DNA-bd_sf"/>
</dbReference>
<dbReference type="GO" id="GO:0003700">
    <property type="term" value="F:DNA-binding transcription factor activity"/>
    <property type="evidence" value="ECO:0007669"/>
    <property type="project" value="InterPro"/>
</dbReference>
<dbReference type="FunFam" id="1.10.10.10:FF:000001">
    <property type="entry name" value="LysR family transcriptional regulator"/>
    <property type="match status" value="1"/>
</dbReference>
<evidence type="ECO:0000256" key="1">
    <source>
        <dbReference type="ARBA" id="ARBA00009437"/>
    </source>
</evidence>
<evidence type="ECO:0000313" key="9">
    <source>
        <dbReference type="Proteomes" id="UP001155380"/>
    </source>
</evidence>
<dbReference type="GO" id="GO:0043565">
    <property type="term" value="F:sequence-specific DNA binding"/>
    <property type="evidence" value="ECO:0007669"/>
    <property type="project" value="TreeGrafter"/>
</dbReference>
<keyword evidence="8" id="KW-1185">Reference proteome</keyword>
<evidence type="ECO:0000256" key="4">
    <source>
        <dbReference type="ARBA" id="ARBA00023163"/>
    </source>
</evidence>
<keyword evidence="2" id="KW-0805">Transcription regulation</keyword>
<protein>
    <submittedName>
        <fullName evidence="7">LysR substrate-binding domain-containing protein</fullName>
    </submittedName>
</protein>
<comment type="caution">
    <text evidence="7">The sequence shown here is derived from an EMBL/GenBank/DDBJ whole genome shotgun (WGS) entry which is preliminary data.</text>
</comment>
<evidence type="ECO:0000313" key="8">
    <source>
        <dbReference type="Proteomes" id="UP001155079"/>
    </source>
</evidence>
<dbReference type="InterPro" id="IPR036390">
    <property type="entry name" value="WH_DNA-bd_sf"/>
</dbReference>
<dbReference type="EMBL" id="JAMQAY010000001">
    <property type="protein sequence ID" value="MCM2400137.1"/>
    <property type="molecule type" value="Genomic_DNA"/>
</dbReference>
<evidence type="ECO:0000313" key="6">
    <source>
        <dbReference type="EMBL" id="MCM2400137.1"/>
    </source>
</evidence>
<dbReference type="Gene3D" id="3.40.190.290">
    <property type="match status" value="1"/>
</dbReference>
<dbReference type="GO" id="GO:0006351">
    <property type="term" value="P:DNA-templated transcription"/>
    <property type="evidence" value="ECO:0007669"/>
    <property type="project" value="TreeGrafter"/>
</dbReference>
<dbReference type="SUPFAM" id="SSF46785">
    <property type="entry name" value="Winged helix' DNA-binding domain"/>
    <property type="match status" value="1"/>
</dbReference>
<dbReference type="Pfam" id="PF03466">
    <property type="entry name" value="LysR_substrate"/>
    <property type="match status" value="1"/>
</dbReference>
<keyword evidence="4" id="KW-0804">Transcription</keyword>
<dbReference type="InterPro" id="IPR000847">
    <property type="entry name" value="LysR_HTH_N"/>
</dbReference>
<evidence type="ECO:0000313" key="7">
    <source>
        <dbReference type="EMBL" id="MCO5955895.1"/>
    </source>
</evidence>
<dbReference type="CDD" id="cd08422">
    <property type="entry name" value="PBP2_CrgA_like"/>
    <property type="match status" value="1"/>
</dbReference>
<dbReference type="InterPro" id="IPR005119">
    <property type="entry name" value="LysR_subst-bd"/>
</dbReference>
<evidence type="ECO:0000256" key="2">
    <source>
        <dbReference type="ARBA" id="ARBA00023015"/>
    </source>
</evidence>
<dbReference type="Proteomes" id="UP001155079">
    <property type="component" value="Unassembled WGS sequence"/>
</dbReference>
<feature type="domain" description="HTH lysR-type" evidence="5">
    <location>
        <begin position="1"/>
        <end position="59"/>
    </location>
</feature>
<name>A0AAJ1F3T3_9HYPH</name>